<name>A0A975BK80_9BACT</name>
<reference evidence="1" key="1">
    <citation type="journal article" date="2021" name="Microb. Physiol.">
        <title>Proteogenomic Insights into the Physiology of Marine, Sulfate-Reducing, Filamentous Desulfonema limicola and Desulfonema magnum.</title>
        <authorList>
            <person name="Schnaars V."/>
            <person name="Wohlbrand L."/>
            <person name="Scheve S."/>
            <person name="Hinrichs C."/>
            <person name="Reinhardt R."/>
            <person name="Rabus R."/>
        </authorList>
    </citation>
    <scope>NUCLEOTIDE SEQUENCE</scope>
    <source>
        <strain evidence="1">4be13</strain>
    </source>
</reference>
<protein>
    <submittedName>
        <fullName evidence="1">Uncharacterized protein</fullName>
    </submittedName>
</protein>
<gene>
    <name evidence="1" type="ORF">dnm_026520</name>
</gene>
<dbReference type="EMBL" id="CP061800">
    <property type="protein sequence ID" value="QTA86628.1"/>
    <property type="molecule type" value="Genomic_DNA"/>
</dbReference>
<keyword evidence="2" id="KW-1185">Reference proteome</keyword>
<evidence type="ECO:0000313" key="2">
    <source>
        <dbReference type="Proteomes" id="UP000663722"/>
    </source>
</evidence>
<dbReference type="Proteomes" id="UP000663722">
    <property type="component" value="Chromosome"/>
</dbReference>
<dbReference type="KEGG" id="dmm:dnm_026520"/>
<organism evidence="1 2">
    <name type="scientific">Desulfonema magnum</name>
    <dbReference type="NCBI Taxonomy" id="45655"/>
    <lineage>
        <taxon>Bacteria</taxon>
        <taxon>Pseudomonadati</taxon>
        <taxon>Thermodesulfobacteriota</taxon>
        <taxon>Desulfobacteria</taxon>
        <taxon>Desulfobacterales</taxon>
        <taxon>Desulfococcaceae</taxon>
        <taxon>Desulfonema</taxon>
    </lineage>
</organism>
<proteinExistence type="predicted"/>
<sequence>MSVDIRGKTACASKDNYLFFYHLNKISVINGILSNFCSNN</sequence>
<accession>A0A975BK80</accession>
<dbReference type="AlphaFoldDB" id="A0A975BK80"/>
<evidence type="ECO:0000313" key="1">
    <source>
        <dbReference type="EMBL" id="QTA86628.1"/>
    </source>
</evidence>